<feature type="compositionally biased region" description="Low complexity" evidence="11">
    <location>
        <begin position="197"/>
        <end position="224"/>
    </location>
</feature>
<evidence type="ECO:0000313" key="15">
    <source>
        <dbReference type="EMBL" id="KAL2913526.1"/>
    </source>
</evidence>
<dbReference type="EMBL" id="JADGIZ020000045">
    <property type="protein sequence ID" value="KAL2913526.1"/>
    <property type="molecule type" value="Genomic_DNA"/>
</dbReference>
<dbReference type="PANTHER" id="PTHR22914">
    <property type="entry name" value="CHITIN SYNTHASE"/>
    <property type="match status" value="1"/>
</dbReference>
<feature type="domain" description="Chitin synthase N-terminal" evidence="14">
    <location>
        <begin position="309"/>
        <end position="374"/>
    </location>
</feature>
<keyword evidence="6 12" id="KW-0812">Transmembrane</keyword>
<dbReference type="EC" id="2.4.1.16" evidence="2"/>
<feature type="transmembrane region" description="Helical" evidence="12">
    <location>
        <begin position="1032"/>
        <end position="1051"/>
    </location>
</feature>
<accession>A0ABR4N1X6</accession>
<evidence type="ECO:0000256" key="9">
    <source>
        <dbReference type="ARBA" id="ARBA00023316"/>
    </source>
</evidence>
<comment type="function">
    <text evidence="10">Polymerizes chitin, a structural polymer of the cell wall and septum, by transferring the sugar moiety of UDP-GlcNAc to the non-reducing end of the growing chitin polymer.</text>
</comment>
<keyword evidence="8 12" id="KW-0472">Membrane</keyword>
<keyword evidence="5" id="KW-0808">Transferase</keyword>
<feature type="signal peptide" evidence="13">
    <location>
        <begin position="1"/>
        <end position="17"/>
    </location>
</feature>
<feature type="transmembrane region" description="Helical" evidence="12">
    <location>
        <begin position="811"/>
        <end position="831"/>
    </location>
</feature>
<keyword evidence="16" id="KW-1185">Reference proteome</keyword>
<evidence type="ECO:0000313" key="16">
    <source>
        <dbReference type="Proteomes" id="UP001527925"/>
    </source>
</evidence>
<dbReference type="CDD" id="cd04190">
    <property type="entry name" value="Chitin_synth_C"/>
    <property type="match status" value="1"/>
</dbReference>
<evidence type="ECO:0000256" key="7">
    <source>
        <dbReference type="ARBA" id="ARBA00022989"/>
    </source>
</evidence>
<feature type="transmembrane region" description="Helical" evidence="12">
    <location>
        <begin position="1058"/>
        <end position="1084"/>
    </location>
</feature>
<dbReference type="Pfam" id="PF08407">
    <property type="entry name" value="Chitin_synth_1N"/>
    <property type="match status" value="1"/>
</dbReference>
<evidence type="ECO:0000256" key="10">
    <source>
        <dbReference type="ARBA" id="ARBA00024009"/>
    </source>
</evidence>
<dbReference type="SUPFAM" id="SSF81995">
    <property type="entry name" value="beta-sandwich domain of Sec23/24"/>
    <property type="match status" value="1"/>
</dbReference>
<comment type="subcellular location">
    <subcellularLocation>
        <location evidence="1">Cell membrane</location>
        <topology evidence="1">Multi-pass membrane protein</topology>
    </subcellularLocation>
</comment>
<keyword evidence="7 12" id="KW-1133">Transmembrane helix</keyword>
<gene>
    <name evidence="15" type="ORF">HK105_206986</name>
</gene>
<dbReference type="InterPro" id="IPR004835">
    <property type="entry name" value="Chitin_synth"/>
</dbReference>
<feature type="transmembrane region" description="Helical" evidence="12">
    <location>
        <begin position="733"/>
        <end position="754"/>
    </location>
</feature>
<feature type="transmembrane region" description="Helical" evidence="12">
    <location>
        <begin position="780"/>
        <end position="799"/>
    </location>
</feature>
<evidence type="ECO:0000256" key="13">
    <source>
        <dbReference type="SAM" id="SignalP"/>
    </source>
</evidence>
<evidence type="ECO:0000259" key="14">
    <source>
        <dbReference type="Pfam" id="PF08407"/>
    </source>
</evidence>
<dbReference type="InterPro" id="IPR013616">
    <property type="entry name" value="Chitin_synth_N"/>
</dbReference>
<evidence type="ECO:0000256" key="8">
    <source>
        <dbReference type="ARBA" id="ARBA00023136"/>
    </source>
</evidence>
<proteinExistence type="predicted"/>
<name>A0ABR4N1X6_9FUNG</name>
<dbReference type="Proteomes" id="UP001527925">
    <property type="component" value="Unassembled WGS sequence"/>
</dbReference>
<evidence type="ECO:0000256" key="2">
    <source>
        <dbReference type="ARBA" id="ARBA00012543"/>
    </source>
</evidence>
<feature type="region of interest" description="Disordered" evidence="11">
    <location>
        <begin position="182"/>
        <end position="237"/>
    </location>
</feature>
<evidence type="ECO:0000256" key="1">
    <source>
        <dbReference type="ARBA" id="ARBA00004651"/>
    </source>
</evidence>
<keyword evidence="4" id="KW-0328">Glycosyltransferase</keyword>
<dbReference type="Pfam" id="PF01644">
    <property type="entry name" value="Chitin_synth_1"/>
    <property type="match status" value="1"/>
</dbReference>
<evidence type="ECO:0000256" key="4">
    <source>
        <dbReference type="ARBA" id="ARBA00022676"/>
    </source>
</evidence>
<reference evidence="15 16" key="1">
    <citation type="submission" date="2023-09" db="EMBL/GenBank/DDBJ databases">
        <title>Pangenome analysis of Batrachochytrium dendrobatidis and related Chytrids.</title>
        <authorList>
            <person name="Yacoub M.N."/>
            <person name="Stajich J.E."/>
            <person name="James T.Y."/>
        </authorList>
    </citation>
    <scope>NUCLEOTIDE SEQUENCE [LARGE SCALE GENOMIC DNA]</scope>
    <source>
        <strain evidence="15 16">JEL0888</strain>
    </source>
</reference>
<comment type="caution">
    <text evidence="15">The sequence shown here is derived from an EMBL/GenBank/DDBJ whole genome shotgun (WGS) entry which is preliminary data.</text>
</comment>
<feature type="transmembrane region" description="Helical" evidence="12">
    <location>
        <begin position="900"/>
        <end position="920"/>
    </location>
</feature>
<feature type="chain" id="PRO_5046305066" description="chitin synthase" evidence="13">
    <location>
        <begin position="18"/>
        <end position="1146"/>
    </location>
</feature>
<evidence type="ECO:0000256" key="11">
    <source>
        <dbReference type="SAM" id="MobiDB-lite"/>
    </source>
</evidence>
<organism evidence="15 16">
    <name type="scientific">Polyrhizophydium stewartii</name>
    <dbReference type="NCBI Taxonomy" id="2732419"/>
    <lineage>
        <taxon>Eukaryota</taxon>
        <taxon>Fungi</taxon>
        <taxon>Fungi incertae sedis</taxon>
        <taxon>Chytridiomycota</taxon>
        <taxon>Chytridiomycota incertae sedis</taxon>
        <taxon>Chytridiomycetes</taxon>
        <taxon>Rhizophydiales</taxon>
        <taxon>Rhizophydiales incertae sedis</taxon>
        <taxon>Polyrhizophydium</taxon>
    </lineage>
</organism>
<dbReference type="SUPFAM" id="SSF53448">
    <property type="entry name" value="Nucleotide-diphospho-sugar transferases"/>
    <property type="match status" value="1"/>
</dbReference>
<evidence type="ECO:0000256" key="3">
    <source>
        <dbReference type="ARBA" id="ARBA00022475"/>
    </source>
</evidence>
<keyword evidence="9" id="KW-0961">Cell wall biogenesis/degradation</keyword>
<keyword evidence="13" id="KW-0732">Signal</keyword>
<evidence type="ECO:0000256" key="12">
    <source>
        <dbReference type="SAM" id="Phobius"/>
    </source>
</evidence>
<evidence type="ECO:0000256" key="5">
    <source>
        <dbReference type="ARBA" id="ARBA00022679"/>
    </source>
</evidence>
<feature type="transmembrane region" description="Helical" evidence="12">
    <location>
        <begin position="932"/>
        <end position="951"/>
    </location>
</feature>
<dbReference type="PANTHER" id="PTHR22914:SF9">
    <property type="entry name" value="CHITIN SYNTHASE 1"/>
    <property type="match status" value="1"/>
</dbReference>
<keyword evidence="3" id="KW-1003">Cell membrane</keyword>
<evidence type="ECO:0000256" key="6">
    <source>
        <dbReference type="ARBA" id="ARBA00022692"/>
    </source>
</evidence>
<protein>
    <recommendedName>
        <fullName evidence="2">chitin synthase</fullName>
        <ecNumber evidence="2">2.4.1.16</ecNumber>
    </recommendedName>
</protein>
<dbReference type="InterPro" id="IPR029044">
    <property type="entry name" value="Nucleotide-diphossugar_trans"/>
</dbReference>
<sequence>MHALAALWAALAATAAAQSTGANGKNFVAPSLPTEDWLETQKLLMALDPNPPPLETADCYLDICGSYSGFIDAVMQRCNATITGLNPNYRPTLDTVTKSLEDCLCGKDDAEFDVIVAAWQNCADCMASGIDPSHGTTLTRLAYGDACSCTDPGPLEALANMGNSNFKCNKKRRRGLVTRYRGQNPFPFLQGHDDPQFHPQQQQPMHPQQQQQYYPQHPAGQPYHDAYGQPGLFSNPQPQQSLLFEAQTGGYFDTINRTSSTTSSFVPQPMPFATLHPPAERDAYPAAAADEEEAGMPPSNPAATMRRRIKTVKLSSTGNFAVKQRVPKEVLTNAVYVKGEEFETMRYTAVACDPDSYVSRGYDIRASRYNRPIEIFIVVTMYNEDHTAFLRTMFALVKNLKYMCTKGKYEWDTDGWKKVVVCIVSDGRAKVHPAVLNVLEGLGVYQEGIAQASVNGEETHAHVYEYTTQIAIDEKLNVWTAKEGIPPMQIIFCLKEKNAKKINSHRWFFNAFCPLVDPRVCMLIDVGTRPDEKSIYRLWKAFYRNSQIAGACGEIRADLGEGFTYVSNLLNPIVASQNFEYKISNLLDKSLESVFGYISVLPGAFSAYRYEALQDSGLGTGPLARYFEGEMREGVHRDNSIFSANLYLAEDRILCFELVAKRGARWTLHYVSRAFADTDVPDTIPEFLSQRRRWLNGSLFAGFYALSNIGRFWMTRHNILRKLVFTFQFIYNVINQIFTWFIIGNFAVTFYYFLQELELIIGDPSNTIDKMSLGAKTINVVMNIIRFSYPVVLVCLFIISFGNRPQAYRRLYATLMIGFGFIGAGMLAILLHRTYVLSRQQFISRTPDAEFRTFFSAFDTMAGYRTNDSAQLLVNTMIMQTNRVFQKHLLDMLAASRTEAILFAVAFASTFGVFFIASLLQLDMAHMFTSFLQYLLLLPSYINVLTVYALANLHDVSWGTKGDSKAEMLPALQAKTQKDGTVVADVSIAVDRKDISTHYQWALKSLAHSAAEQDKKPVVDAKTKQEDDYKGFRTALMLWYIATNAILFGVATTVGTKLYILIILASISVLSGIKLLGVVIFVIMRLATEVFSCFDSRGKWRRGVQVATGEPGMPWKAKPWSKKPVDDYEIHMDAGASDTASILTAD</sequence>